<evidence type="ECO:0000256" key="7">
    <source>
        <dbReference type="ARBA" id="ARBA00023242"/>
    </source>
</evidence>
<keyword evidence="12" id="KW-1185">Reference proteome</keyword>
<dbReference type="GO" id="GO:0005730">
    <property type="term" value="C:nucleolus"/>
    <property type="evidence" value="ECO:0007669"/>
    <property type="project" value="UniProtKB-SubCell"/>
</dbReference>
<dbReference type="OMA" id="LAYIKYN"/>
<evidence type="ECO:0000256" key="2">
    <source>
        <dbReference type="ARBA" id="ARBA00004604"/>
    </source>
</evidence>
<evidence type="ECO:0000313" key="11">
    <source>
        <dbReference type="EMBL" id="EDK38170.2"/>
    </source>
</evidence>
<dbReference type="InterPro" id="IPR026258">
    <property type="entry name" value="SRP68"/>
</dbReference>
<evidence type="ECO:0000256" key="8">
    <source>
        <dbReference type="ARBA" id="ARBA00023274"/>
    </source>
</evidence>
<keyword evidence="8 10" id="KW-0687">Ribonucleoprotein</keyword>
<dbReference type="InterPro" id="IPR034652">
    <property type="entry name" value="SRP68-RBD"/>
</dbReference>
<dbReference type="PANTHER" id="PTHR12860">
    <property type="entry name" value="SIGNAL RECOGNITION PARTICLE 68 KDA PROTEIN"/>
    <property type="match status" value="1"/>
</dbReference>
<evidence type="ECO:0000256" key="5">
    <source>
        <dbReference type="ARBA" id="ARBA00022884"/>
    </source>
</evidence>
<dbReference type="GO" id="GO:0008312">
    <property type="term" value="F:7S RNA binding"/>
    <property type="evidence" value="ECO:0007669"/>
    <property type="project" value="InterPro"/>
</dbReference>
<reference evidence="11 12" key="1">
    <citation type="journal article" date="2009" name="Nature">
        <title>Evolution of pathogenicity and sexual reproduction in eight Candida genomes.</title>
        <authorList>
            <person name="Butler G."/>
            <person name="Rasmussen M.D."/>
            <person name="Lin M.F."/>
            <person name="Santos M.A."/>
            <person name="Sakthikumar S."/>
            <person name="Munro C.A."/>
            <person name="Rheinbay E."/>
            <person name="Grabherr M."/>
            <person name="Forche A."/>
            <person name="Reedy J.L."/>
            <person name="Agrafioti I."/>
            <person name="Arnaud M.B."/>
            <person name="Bates S."/>
            <person name="Brown A.J."/>
            <person name="Brunke S."/>
            <person name="Costanzo M.C."/>
            <person name="Fitzpatrick D.A."/>
            <person name="de Groot P.W."/>
            <person name="Harris D."/>
            <person name="Hoyer L.L."/>
            <person name="Hube B."/>
            <person name="Klis F.M."/>
            <person name="Kodira C."/>
            <person name="Lennard N."/>
            <person name="Logue M.E."/>
            <person name="Martin R."/>
            <person name="Neiman A.M."/>
            <person name="Nikolaou E."/>
            <person name="Quail M.A."/>
            <person name="Quinn J."/>
            <person name="Santos M.C."/>
            <person name="Schmitzberger F.F."/>
            <person name="Sherlock G."/>
            <person name="Shah P."/>
            <person name="Silverstein K.A."/>
            <person name="Skrzypek M.S."/>
            <person name="Soll D."/>
            <person name="Staggs R."/>
            <person name="Stansfield I."/>
            <person name="Stumpf M.P."/>
            <person name="Sudbery P.E."/>
            <person name="Srikantha T."/>
            <person name="Zeng Q."/>
            <person name="Berman J."/>
            <person name="Berriman M."/>
            <person name="Heitman J."/>
            <person name="Gow N.A."/>
            <person name="Lorenz M.C."/>
            <person name="Birren B.W."/>
            <person name="Kellis M."/>
            <person name="Cuomo C.A."/>
        </authorList>
    </citation>
    <scope>NUCLEOTIDE SEQUENCE [LARGE SCALE GENOMIC DNA]</scope>
    <source>
        <strain evidence="12">ATCC 6260 / CBS 566 / DSM 6381 / JCM 1539 / NBRC 10279 / NRRL Y-324</strain>
    </source>
</reference>
<dbReference type="InParanoid" id="A5DG67"/>
<dbReference type="InterPro" id="IPR038253">
    <property type="entry name" value="SRP68_N_sf"/>
</dbReference>
<dbReference type="GO" id="GO:0005786">
    <property type="term" value="C:signal recognition particle, endoplasmic reticulum targeting"/>
    <property type="evidence" value="ECO:0007669"/>
    <property type="project" value="UniProtKB-KW"/>
</dbReference>
<dbReference type="PANTHER" id="PTHR12860:SF0">
    <property type="entry name" value="SIGNAL RECOGNITION PARTICLE SUBUNIT SRP68"/>
    <property type="match status" value="1"/>
</dbReference>
<dbReference type="STRING" id="294746.A5DG67"/>
<comment type="function">
    <text evidence="10">Component of the signal recognition particle (SRP) complex, a ribonucleoprotein complex that mediates the cotranslational targeting of secretory and membrane proteins to the endoplasmic reticulum (ER). The SRP complex interacts with the signal sequence in nascent secretory and membrane proteins and directs them to the membrane of the ER.</text>
</comment>
<dbReference type="Proteomes" id="UP000001997">
    <property type="component" value="Unassembled WGS sequence"/>
</dbReference>
<organism evidence="11 12">
    <name type="scientific">Meyerozyma guilliermondii (strain ATCC 6260 / CBS 566 / DSM 6381 / JCM 1539 / NBRC 10279 / NRRL Y-324)</name>
    <name type="common">Yeast</name>
    <name type="synonym">Candida guilliermondii</name>
    <dbReference type="NCBI Taxonomy" id="294746"/>
    <lineage>
        <taxon>Eukaryota</taxon>
        <taxon>Fungi</taxon>
        <taxon>Dikarya</taxon>
        <taxon>Ascomycota</taxon>
        <taxon>Saccharomycotina</taxon>
        <taxon>Pichiomycetes</taxon>
        <taxon>Debaryomycetaceae</taxon>
        <taxon>Meyerozyma</taxon>
    </lineage>
</organism>
<accession>A5DG67</accession>
<dbReference type="GeneID" id="5128089"/>
<keyword evidence="7" id="KW-0539">Nucleus</keyword>
<sequence>MDSPLGDTIGARLNAYLTSAEDFKKQRKRINRKLLRLRHELKIVTKDTKKFKDKTSQVTPEAYEKDARYGLLLLLTAERDLMYSSEIKSTMEISNENLSSYRQLMISKIKKALIHCKRLLAVISNESRKSVVLETFVYSALVQGLYSLNKKKWEASIHAYSVARCGLDYFLLHGDQTNLERAAIEEIMDSIVDPSLTFAISQMGHNVSDMKSAARKHCHDDVVSFLIPAVTLIQDLDSSCVSDITSEVNLIKSVSWRDHEATLYNDELSLKIMDLTQDDSWKDFSSADSYDAFITGWSSALDLHKADTEKAHDEDDMEEAQNRAIVLTYINYNLLFTTIKRDLLLIKELGDRNYGYLETYKDIHRLFSNVLRVTGEIKDLPGVYNDEDLYKSLERLEQFFEAKKIVTLGDAFNYSGKSPEALAIYSHVQKSLDPTGSYPISEFPYEVTSNSDYEEFVQVVNRRVTQAQVLAQFQQTKTNKYGTDNIYEYSDHTNAVNLKRDVIITPVLSKPVLFDIAFNYIGYDSASDKSAPTEVTMNDEDSKKRGLFGFFGGR</sequence>
<dbReference type="AlphaFoldDB" id="A5DG67"/>
<proteinExistence type="inferred from homology"/>
<evidence type="ECO:0000256" key="3">
    <source>
        <dbReference type="ARBA" id="ARBA00009352"/>
    </source>
</evidence>
<evidence type="ECO:0000313" key="12">
    <source>
        <dbReference type="Proteomes" id="UP000001997"/>
    </source>
</evidence>
<keyword evidence="4 10" id="KW-0963">Cytoplasm</keyword>
<dbReference type="RefSeq" id="XP_001486597.2">
    <property type="nucleotide sequence ID" value="XM_001486547.1"/>
</dbReference>
<dbReference type="OrthoDB" id="10255118at2759"/>
<dbReference type="Gene3D" id="1.10.3450.40">
    <property type="entry name" value="Signal recognition particle, SRP68 subunit, RNA-binding domain"/>
    <property type="match status" value="1"/>
</dbReference>
<name>A5DG67_PICGU</name>
<comment type="subcellular location">
    <subcellularLocation>
        <location evidence="1 10">Cytoplasm</location>
    </subcellularLocation>
    <subcellularLocation>
        <location evidence="2">Nucleus</location>
        <location evidence="2">Nucleolus</location>
    </subcellularLocation>
</comment>
<protein>
    <recommendedName>
        <fullName evidence="9 10">Signal recognition particle subunit SRP68</fullName>
        <shortName evidence="10">SRP68</shortName>
    </recommendedName>
</protein>
<dbReference type="EMBL" id="CH408156">
    <property type="protein sequence ID" value="EDK38170.2"/>
    <property type="molecule type" value="Genomic_DNA"/>
</dbReference>
<comment type="similarity">
    <text evidence="3 10">Belongs to the SRP68 family.</text>
</comment>
<dbReference type="GO" id="GO:0030942">
    <property type="term" value="F:endoplasmic reticulum signal peptide binding"/>
    <property type="evidence" value="ECO:0007669"/>
    <property type="project" value="InterPro"/>
</dbReference>
<dbReference type="GO" id="GO:0006614">
    <property type="term" value="P:SRP-dependent cotranslational protein targeting to membrane"/>
    <property type="evidence" value="ECO:0007669"/>
    <property type="project" value="InterPro"/>
</dbReference>
<dbReference type="HOGENOM" id="CLU_018649_2_1_1"/>
<dbReference type="CDD" id="cd15481">
    <property type="entry name" value="SRP68-RBD"/>
    <property type="match status" value="1"/>
</dbReference>
<evidence type="ECO:0000256" key="1">
    <source>
        <dbReference type="ARBA" id="ARBA00004496"/>
    </source>
</evidence>
<dbReference type="Pfam" id="PF16969">
    <property type="entry name" value="SRP68"/>
    <property type="match status" value="1"/>
</dbReference>
<evidence type="ECO:0000256" key="6">
    <source>
        <dbReference type="ARBA" id="ARBA00023135"/>
    </source>
</evidence>
<dbReference type="KEGG" id="pgu:PGUG_02268"/>
<gene>
    <name evidence="11" type="ORF">PGUG_02268</name>
</gene>
<evidence type="ECO:0000256" key="4">
    <source>
        <dbReference type="ARBA" id="ARBA00022490"/>
    </source>
</evidence>
<dbReference type="GO" id="GO:0005047">
    <property type="term" value="F:signal recognition particle binding"/>
    <property type="evidence" value="ECO:0007669"/>
    <property type="project" value="InterPro"/>
</dbReference>
<keyword evidence="6 10" id="KW-0733">Signal recognition particle</keyword>
<dbReference type="eggNOG" id="KOG2460">
    <property type="taxonomic scope" value="Eukaryota"/>
</dbReference>
<keyword evidence="5 10" id="KW-0694">RNA-binding</keyword>
<dbReference type="PIRSF" id="PIRSF038995">
    <property type="entry name" value="SRP68"/>
    <property type="match status" value="1"/>
</dbReference>
<evidence type="ECO:0000256" key="9">
    <source>
        <dbReference type="ARBA" id="ARBA00029498"/>
    </source>
</evidence>
<dbReference type="FunCoup" id="A5DG67">
    <property type="interactions" value="929"/>
</dbReference>
<evidence type="ECO:0000256" key="10">
    <source>
        <dbReference type="PIRNR" id="PIRNR038995"/>
    </source>
</evidence>